<dbReference type="Pfam" id="PF09137">
    <property type="entry name" value="Glucodextran_N"/>
    <property type="match status" value="1"/>
</dbReference>
<dbReference type="InterPro" id="IPR008928">
    <property type="entry name" value="6-hairpin_glycosidase_sf"/>
</dbReference>
<reference evidence="6 7" key="1">
    <citation type="submission" date="2016-11" db="EMBL/GenBank/DDBJ databases">
        <authorList>
            <person name="Jaros S."/>
            <person name="Januszkiewicz K."/>
            <person name="Wedrychowicz H."/>
        </authorList>
    </citation>
    <scope>NUCLEOTIDE SEQUENCE [LARGE SCALE GENOMIC DNA]</scope>
    <source>
        <strain evidence="6 7">DSM 17918</strain>
    </source>
</reference>
<dbReference type="InterPro" id="IPR015220">
    <property type="entry name" value="Glucodextranase_N"/>
</dbReference>
<dbReference type="SUPFAM" id="SSF74650">
    <property type="entry name" value="Galactose mutarotase-like"/>
    <property type="match status" value="1"/>
</dbReference>
<evidence type="ECO:0000256" key="2">
    <source>
        <dbReference type="ARBA" id="ARBA00022801"/>
    </source>
</evidence>
<evidence type="ECO:0000259" key="5">
    <source>
        <dbReference type="Pfam" id="PF09137"/>
    </source>
</evidence>
<dbReference type="RefSeq" id="WP_073341711.1">
    <property type="nucleotide sequence ID" value="NZ_FQVH01000004.1"/>
</dbReference>
<proteinExistence type="inferred from homology"/>
<feature type="domain" description="GH15-like" evidence="4">
    <location>
        <begin position="285"/>
        <end position="650"/>
    </location>
</feature>
<dbReference type="EMBL" id="FQVH01000004">
    <property type="protein sequence ID" value="SHE68740.1"/>
    <property type="molecule type" value="Genomic_DNA"/>
</dbReference>
<evidence type="ECO:0000256" key="3">
    <source>
        <dbReference type="ARBA" id="ARBA00023295"/>
    </source>
</evidence>
<keyword evidence="2" id="KW-0378">Hydrolase</keyword>
<accession>A0A1M4VIK8</accession>
<dbReference type="InterPro" id="IPR011013">
    <property type="entry name" value="Gal_mutarotase_sf_dom"/>
</dbReference>
<dbReference type="PANTHER" id="PTHR31616:SF0">
    <property type="entry name" value="GLUCAN 1,4-ALPHA-GLUCOSIDASE"/>
    <property type="match status" value="1"/>
</dbReference>
<dbReference type="InterPro" id="IPR012341">
    <property type="entry name" value="6hp_glycosidase-like_sf"/>
</dbReference>
<dbReference type="PROSITE" id="PS00820">
    <property type="entry name" value="GLUCOAMYLASE"/>
    <property type="match status" value="1"/>
</dbReference>
<dbReference type="Gene3D" id="1.50.10.10">
    <property type="match status" value="1"/>
</dbReference>
<organism evidence="6 7">
    <name type="scientific">Caldanaerobius fijiensis DSM 17918</name>
    <dbReference type="NCBI Taxonomy" id="1121256"/>
    <lineage>
        <taxon>Bacteria</taxon>
        <taxon>Bacillati</taxon>
        <taxon>Bacillota</taxon>
        <taxon>Clostridia</taxon>
        <taxon>Thermoanaerobacterales</taxon>
        <taxon>Thermoanaerobacteraceae</taxon>
        <taxon>Caldanaerobius</taxon>
    </lineage>
</organism>
<comment type="similarity">
    <text evidence="1">Belongs to the glycosyl hydrolase 15 family.</text>
</comment>
<dbReference type="PANTHER" id="PTHR31616">
    <property type="entry name" value="TREHALASE"/>
    <property type="match status" value="1"/>
</dbReference>
<feature type="domain" description="Glucodextranase N-terminal" evidence="5">
    <location>
        <begin position="12"/>
        <end position="274"/>
    </location>
</feature>
<dbReference type="Pfam" id="PF00723">
    <property type="entry name" value="Glyco_hydro_15"/>
    <property type="match status" value="1"/>
</dbReference>
<dbReference type="STRING" id="1121256.SAMN02746089_00636"/>
<dbReference type="InterPro" id="IPR011613">
    <property type="entry name" value="GH15-like"/>
</dbReference>
<dbReference type="OrthoDB" id="3902805at2"/>
<name>A0A1M4VIK8_9THEO</name>
<gene>
    <name evidence="6" type="ORF">SAMN02746089_00636</name>
</gene>
<dbReference type="CDD" id="cd07430">
    <property type="entry name" value="GH15_N"/>
    <property type="match status" value="1"/>
</dbReference>
<dbReference type="InterPro" id="IPR046966">
    <property type="entry name" value="Glucoamylase_active_site"/>
</dbReference>
<dbReference type="Proteomes" id="UP000184088">
    <property type="component" value="Unassembled WGS sequence"/>
</dbReference>
<dbReference type="GO" id="GO:0005975">
    <property type="term" value="P:carbohydrate metabolic process"/>
    <property type="evidence" value="ECO:0007669"/>
    <property type="project" value="InterPro"/>
</dbReference>
<dbReference type="GO" id="GO:0004553">
    <property type="term" value="F:hydrolase activity, hydrolyzing O-glycosyl compounds"/>
    <property type="evidence" value="ECO:0007669"/>
    <property type="project" value="UniProtKB-ARBA"/>
</dbReference>
<evidence type="ECO:0000259" key="4">
    <source>
        <dbReference type="Pfam" id="PF00723"/>
    </source>
</evidence>
<evidence type="ECO:0000313" key="6">
    <source>
        <dbReference type="EMBL" id="SHE68740.1"/>
    </source>
</evidence>
<sequence length="681" mass="77430">MYVIRKQVGGEAFGGPGVKPHWASAKKVGVGTARNSYSKVWFTLANGIVTEVYYPTLDRANVRGLQFIIFDGENVDVESCDTHHNLRYIDDRSLAYELINTDKENKYQIIKRVITDPRRNSLILKVRFEVLSENKDDFCLYLYYKPQLDNSGYGDTGYYVKFHDKDVFVTYDANTYSALSTDVKWSAYSTGYEGVNDGLKDLMENREMDFQFDIARNGNIVHMAQLQWNDKNEFKVVLSFGSNEIEALNTCQATLKDDYEKLEQRYIKEWNKYCEKLNDFGGKVTDLYYKSLMVLKCYEDKTYPGAIIASMSMPWGEVSSDDNKAGYHLVWSRDLYHAAMALFMAGDVETANRVLDYLDKIQQRPDGSFPQNSWLNGVPYWGSIQMDEVADPIILAWFLGRIDLYYSMVKPAAEYILAHGPFTPQERWEENSGYSPASIAAQIAGLVCASEIAVDNGDFGAAQRYLDVADLWQANIDKWCYTTTGYYGDGEYYLRISTNGKPDTLDVIVISNGGGEFDQREIVDVSFLEMVRLGVKAADDPKILKTLKVVDDVLKVDTPKGPCWHRYNYDGYGETEDMKPYQGKGVGRLWPIFTGERGHYEILRGNDPNKYIKAMEKFANEGNMLSEQIYDNGEPTGSATPLAWSHAEYVLLLISSIQGKVCDMPSCVYKKYAGKEGSFFR</sequence>
<dbReference type="GO" id="GO:0030246">
    <property type="term" value="F:carbohydrate binding"/>
    <property type="evidence" value="ECO:0007669"/>
    <property type="project" value="InterPro"/>
</dbReference>
<evidence type="ECO:0000313" key="7">
    <source>
        <dbReference type="Proteomes" id="UP000184088"/>
    </source>
</evidence>
<evidence type="ECO:0000256" key="1">
    <source>
        <dbReference type="ARBA" id="ARBA00006188"/>
    </source>
</evidence>
<dbReference type="Gene3D" id="2.70.98.10">
    <property type="match status" value="1"/>
</dbReference>
<dbReference type="InterPro" id="IPR014718">
    <property type="entry name" value="GH-type_carb-bd"/>
</dbReference>
<dbReference type="GO" id="GO:0016757">
    <property type="term" value="F:glycosyltransferase activity"/>
    <property type="evidence" value="ECO:0007669"/>
    <property type="project" value="UniProtKB-ARBA"/>
</dbReference>
<dbReference type="AlphaFoldDB" id="A0A1M4VIK8"/>
<keyword evidence="7" id="KW-1185">Reference proteome</keyword>
<dbReference type="SUPFAM" id="SSF48208">
    <property type="entry name" value="Six-hairpin glycosidases"/>
    <property type="match status" value="1"/>
</dbReference>
<keyword evidence="3" id="KW-0326">Glycosidase</keyword>
<protein>
    <submittedName>
        <fullName evidence="6">Glucoamylase</fullName>
    </submittedName>
</protein>
<dbReference type="InterPro" id="IPR006425">
    <property type="entry name" value="Glucoamylase_bac"/>
</dbReference>
<dbReference type="NCBIfam" id="TIGR01535">
    <property type="entry name" value="glucan_glucosid"/>
    <property type="match status" value="1"/>
</dbReference>